<reference evidence="2" key="1">
    <citation type="submission" date="2023-03" db="EMBL/GenBank/DDBJ databases">
        <title>Massive genome expansion in bonnet fungi (Mycena s.s.) driven by repeated elements and novel gene families across ecological guilds.</title>
        <authorList>
            <consortium name="Lawrence Berkeley National Laboratory"/>
            <person name="Harder C.B."/>
            <person name="Miyauchi S."/>
            <person name="Viragh M."/>
            <person name="Kuo A."/>
            <person name="Thoen E."/>
            <person name="Andreopoulos B."/>
            <person name="Lu D."/>
            <person name="Skrede I."/>
            <person name="Drula E."/>
            <person name="Henrissat B."/>
            <person name="Morin E."/>
            <person name="Kohler A."/>
            <person name="Barry K."/>
            <person name="LaButti K."/>
            <person name="Morin E."/>
            <person name="Salamov A."/>
            <person name="Lipzen A."/>
            <person name="Mereny Z."/>
            <person name="Hegedus B."/>
            <person name="Baldrian P."/>
            <person name="Stursova M."/>
            <person name="Weitz H."/>
            <person name="Taylor A."/>
            <person name="Grigoriev I.V."/>
            <person name="Nagy L.G."/>
            <person name="Martin F."/>
            <person name="Kauserud H."/>
        </authorList>
    </citation>
    <scope>NUCLEOTIDE SEQUENCE</scope>
    <source>
        <strain evidence="2">9284</strain>
    </source>
</reference>
<evidence type="ECO:0000256" key="1">
    <source>
        <dbReference type="SAM" id="MobiDB-lite"/>
    </source>
</evidence>
<proteinExistence type="predicted"/>
<comment type="caution">
    <text evidence="2">The sequence shown here is derived from an EMBL/GenBank/DDBJ whole genome shotgun (WGS) entry which is preliminary data.</text>
</comment>
<feature type="compositionally biased region" description="Polar residues" evidence="1">
    <location>
        <begin position="1"/>
        <end position="12"/>
    </location>
</feature>
<feature type="compositionally biased region" description="Polar residues" evidence="1">
    <location>
        <begin position="159"/>
        <end position="168"/>
    </location>
</feature>
<gene>
    <name evidence="2" type="ORF">FB45DRAFT_906439</name>
</gene>
<feature type="compositionally biased region" description="Low complexity" evidence="1">
    <location>
        <begin position="13"/>
        <end position="25"/>
    </location>
</feature>
<feature type="region of interest" description="Disordered" evidence="1">
    <location>
        <begin position="1"/>
        <end position="32"/>
    </location>
</feature>
<name>A0AAD7C0Z7_9AGAR</name>
<evidence type="ECO:0000313" key="3">
    <source>
        <dbReference type="Proteomes" id="UP001221142"/>
    </source>
</evidence>
<dbReference type="AlphaFoldDB" id="A0AAD7C0Z7"/>
<feature type="region of interest" description="Disordered" evidence="1">
    <location>
        <begin position="146"/>
        <end position="170"/>
    </location>
</feature>
<evidence type="ECO:0000313" key="2">
    <source>
        <dbReference type="EMBL" id="KAJ7636356.1"/>
    </source>
</evidence>
<organism evidence="2 3">
    <name type="scientific">Roridomyces roridus</name>
    <dbReference type="NCBI Taxonomy" id="1738132"/>
    <lineage>
        <taxon>Eukaryota</taxon>
        <taxon>Fungi</taxon>
        <taxon>Dikarya</taxon>
        <taxon>Basidiomycota</taxon>
        <taxon>Agaricomycotina</taxon>
        <taxon>Agaricomycetes</taxon>
        <taxon>Agaricomycetidae</taxon>
        <taxon>Agaricales</taxon>
        <taxon>Marasmiineae</taxon>
        <taxon>Mycenaceae</taxon>
        <taxon>Roridomyces</taxon>
    </lineage>
</organism>
<keyword evidence="3" id="KW-1185">Reference proteome</keyword>
<protein>
    <submittedName>
        <fullName evidence="2">Uncharacterized protein</fullName>
    </submittedName>
</protein>
<sequence>MSTSSLTLPTQGAQSSSASASSSSQPDYTPYLSETTYPLPHIAHLSPIEIFQLNRFAESASSPAQKDHCTRRRVSLAGRVGMRLSLRLPSPLPPFPRPPPPRIIEAAPPDLTLIPIPIDAVLSLSPHLSRTQPHVTFGVDGDVAAPSCTPRRPRKCSASPPQATSSGKYNARRGSIELLHFPPWKGKGKLQAPDVEHLAVMAAQALTRTDSRLSATSDIAFAPPNAAGGIGRYQKTTGFRNRNPNEDADPIPAFPVQHDAHDTRIFTPSNRGSKLARMLGGDAHPTAAPVRGPSPNLRLDTRFLDAGTPRVQPATRSQESLTLAVGPYPYLDAPHTHPDLGALPTDTPPSTPVVFQHPPVADVDVAAALDDDEDMLPSDSDAPGLQRRGTTTPTVRVRRERFSYILTPMEPGPISAPPLEPDSHHSKSKSRVFRAFGVNGAGEWTGEWNQVEMQEVIRQLRGLKLGL</sequence>
<dbReference type="EMBL" id="JARKIF010000006">
    <property type="protein sequence ID" value="KAJ7636356.1"/>
    <property type="molecule type" value="Genomic_DNA"/>
</dbReference>
<accession>A0AAD7C0Z7</accession>
<dbReference type="Proteomes" id="UP001221142">
    <property type="component" value="Unassembled WGS sequence"/>
</dbReference>